<sequence length="284" mass="31960">MGYGCRIGDVANDRKKEQVVEDYKQHVSFDWKSETEDRAYCFGSEWPEILWLDVPRAVGPFQDRFCLAYSPFLLKLGVRLLCGKFLLIFTMKYWGPSSSVQFPVDMAHTCITAVIVIDTNTLTELHRVDCPDNSCTAKLSVTKNRLIWGVRLWITCSGEVERGTRKRTPLVACYISLGDNVERVPGIKNPTCFSECSLSVKMIYAVAATQANTHSGNMSPTSPRSRIVYSGYSLPQALQNNAQSNFSSGHDSLKLLSSILKKRLTQINGHALRKIAKEYEIFLE</sequence>
<accession>M8BA72</accession>
<name>M8BA72_AEGTA</name>
<evidence type="ECO:0000313" key="1">
    <source>
        <dbReference type="EnsemblPlants" id="EMT10550"/>
    </source>
</evidence>
<proteinExistence type="predicted"/>
<dbReference type="EnsemblPlants" id="EMT10550">
    <property type="protein sequence ID" value="EMT10550"/>
    <property type="gene ID" value="F775_00253"/>
</dbReference>
<reference evidence="1" key="1">
    <citation type="submission" date="2015-06" db="UniProtKB">
        <authorList>
            <consortium name="EnsemblPlants"/>
        </authorList>
    </citation>
    <scope>IDENTIFICATION</scope>
</reference>
<dbReference type="AlphaFoldDB" id="M8BA72"/>
<protein>
    <submittedName>
        <fullName evidence="1">Uncharacterized protein</fullName>
    </submittedName>
</protein>
<organism evidence="1">
    <name type="scientific">Aegilops tauschii</name>
    <name type="common">Tausch's goatgrass</name>
    <name type="synonym">Aegilops squarrosa</name>
    <dbReference type="NCBI Taxonomy" id="37682"/>
    <lineage>
        <taxon>Eukaryota</taxon>
        <taxon>Viridiplantae</taxon>
        <taxon>Streptophyta</taxon>
        <taxon>Embryophyta</taxon>
        <taxon>Tracheophyta</taxon>
        <taxon>Spermatophyta</taxon>
        <taxon>Magnoliopsida</taxon>
        <taxon>Liliopsida</taxon>
        <taxon>Poales</taxon>
        <taxon>Poaceae</taxon>
        <taxon>BOP clade</taxon>
        <taxon>Pooideae</taxon>
        <taxon>Triticodae</taxon>
        <taxon>Triticeae</taxon>
        <taxon>Triticinae</taxon>
        <taxon>Aegilops</taxon>
    </lineage>
</organism>